<dbReference type="InterPro" id="IPR055496">
    <property type="entry name" value="DUF7068"/>
</dbReference>
<dbReference type="PROSITE" id="PS50837">
    <property type="entry name" value="NACHT"/>
    <property type="match status" value="1"/>
</dbReference>
<dbReference type="InterPro" id="IPR011989">
    <property type="entry name" value="ARM-like"/>
</dbReference>
<feature type="compositionally biased region" description="Basic and acidic residues" evidence="1">
    <location>
        <begin position="1544"/>
        <end position="1553"/>
    </location>
</feature>
<dbReference type="PANTHER" id="PTHR46312:SF2">
    <property type="entry name" value="NUCLEOTIDE-BINDING OLIGOMERIZATION DOMAIN-CONTAINING PROTEIN 2-LIKE"/>
    <property type="match status" value="1"/>
</dbReference>
<dbReference type="Proteomes" id="UP000184383">
    <property type="component" value="Unassembled WGS sequence"/>
</dbReference>
<evidence type="ECO:0000256" key="2">
    <source>
        <dbReference type="SAM" id="Phobius"/>
    </source>
</evidence>
<dbReference type="EMBL" id="KV878217">
    <property type="protein sequence ID" value="OJJ30544.1"/>
    <property type="molecule type" value="Genomic_DNA"/>
</dbReference>
<dbReference type="RefSeq" id="XP_040684221.1">
    <property type="nucleotide sequence ID" value="XM_040836705.1"/>
</dbReference>
<evidence type="ECO:0000313" key="5">
    <source>
        <dbReference type="Proteomes" id="UP000184383"/>
    </source>
</evidence>
<dbReference type="Pfam" id="PF23238">
    <property type="entry name" value="DUF7068"/>
    <property type="match status" value="1"/>
</dbReference>
<dbReference type="VEuPathDB" id="FungiDB:ASPWEDRAFT_46150"/>
<dbReference type="PANTHER" id="PTHR46312">
    <property type="entry name" value="NACHT DOMAIN-CONTAINING PROTEIN"/>
    <property type="match status" value="1"/>
</dbReference>
<dbReference type="InterPro" id="IPR056251">
    <property type="entry name" value="Arm_rpt_dom"/>
</dbReference>
<dbReference type="STRING" id="1073089.A0A1L9R6L3"/>
<feature type="domain" description="NACHT" evidence="3">
    <location>
        <begin position="525"/>
        <end position="634"/>
    </location>
</feature>
<keyword evidence="5" id="KW-1185">Reference proteome</keyword>
<dbReference type="SUPFAM" id="SSF48371">
    <property type="entry name" value="ARM repeat"/>
    <property type="match status" value="1"/>
</dbReference>
<evidence type="ECO:0000256" key="1">
    <source>
        <dbReference type="SAM" id="MobiDB-lite"/>
    </source>
</evidence>
<organism evidence="4 5">
    <name type="scientific">Aspergillus wentii DTO 134E9</name>
    <dbReference type="NCBI Taxonomy" id="1073089"/>
    <lineage>
        <taxon>Eukaryota</taxon>
        <taxon>Fungi</taxon>
        <taxon>Dikarya</taxon>
        <taxon>Ascomycota</taxon>
        <taxon>Pezizomycotina</taxon>
        <taxon>Eurotiomycetes</taxon>
        <taxon>Eurotiomycetidae</taxon>
        <taxon>Eurotiales</taxon>
        <taxon>Aspergillaceae</taxon>
        <taxon>Aspergillus</taxon>
        <taxon>Aspergillus subgen. Cremei</taxon>
    </lineage>
</organism>
<gene>
    <name evidence="4" type="ORF">ASPWEDRAFT_46150</name>
</gene>
<dbReference type="InterPro" id="IPR007111">
    <property type="entry name" value="NACHT_NTPase"/>
</dbReference>
<feature type="compositionally biased region" description="Basic and acidic residues" evidence="1">
    <location>
        <begin position="1521"/>
        <end position="1534"/>
    </location>
</feature>
<dbReference type="SUPFAM" id="SSF52540">
    <property type="entry name" value="P-loop containing nucleoside triphosphate hydrolases"/>
    <property type="match status" value="1"/>
</dbReference>
<reference evidence="5" key="1">
    <citation type="journal article" date="2017" name="Genome Biol.">
        <title>Comparative genomics reveals high biological diversity and specific adaptations in the industrially and medically important fungal genus Aspergillus.</title>
        <authorList>
            <person name="de Vries R.P."/>
            <person name="Riley R."/>
            <person name="Wiebenga A."/>
            <person name="Aguilar-Osorio G."/>
            <person name="Amillis S."/>
            <person name="Uchima C.A."/>
            <person name="Anderluh G."/>
            <person name="Asadollahi M."/>
            <person name="Askin M."/>
            <person name="Barry K."/>
            <person name="Battaglia E."/>
            <person name="Bayram O."/>
            <person name="Benocci T."/>
            <person name="Braus-Stromeyer S.A."/>
            <person name="Caldana C."/>
            <person name="Canovas D."/>
            <person name="Cerqueira G.C."/>
            <person name="Chen F."/>
            <person name="Chen W."/>
            <person name="Choi C."/>
            <person name="Clum A."/>
            <person name="Dos Santos R.A."/>
            <person name="Damasio A.R."/>
            <person name="Diallinas G."/>
            <person name="Emri T."/>
            <person name="Fekete E."/>
            <person name="Flipphi M."/>
            <person name="Freyberg S."/>
            <person name="Gallo A."/>
            <person name="Gournas C."/>
            <person name="Habgood R."/>
            <person name="Hainaut M."/>
            <person name="Harispe M.L."/>
            <person name="Henrissat B."/>
            <person name="Hilden K.S."/>
            <person name="Hope R."/>
            <person name="Hossain A."/>
            <person name="Karabika E."/>
            <person name="Karaffa L."/>
            <person name="Karanyi Z."/>
            <person name="Krasevec N."/>
            <person name="Kuo A."/>
            <person name="Kusch H."/>
            <person name="LaButti K."/>
            <person name="Lagendijk E.L."/>
            <person name="Lapidus A."/>
            <person name="Levasseur A."/>
            <person name="Lindquist E."/>
            <person name="Lipzen A."/>
            <person name="Logrieco A.F."/>
            <person name="MacCabe A."/>
            <person name="Maekelae M.R."/>
            <person name="Malavazi I."/>
            <person name="Melin P."/>
            <person name="Meyer V."/>
            <person name="Mielnichuk N."/>
            <person name="Miskei M."/>
            <person name="Molnar A.P."/>
            <person name="Mule G."/>
            <person name="Ngan C.Y."/>
            <person name="Orejas M."/>
            <person name="Orosz E."/>
            <person name="Ouedraogo J.P."/>
            <person name="Overkamp K.M."/>
            <person name="Park H.-S."/>
            <person name="Perrone G."/>
            <person name="Piumi F."/>
            <person name="Punt P.J."/>
            <person name="Ram A.F."/>
            <person name="Ramon A."/>
            <person name="Rauscher S."/>
            <person name="Record E."/>
            <person name="Riano-Pachon D.M."/>
            <person name="Robert V."/>
            <person name="Roehrig J."/>
            <person name="Ruller R."/>
            <person name="Salamov A."/>
            <person name="Salih N.S."/>
            <person name="Samson R.A."/>
            <person name="Sandor E."/>
            <person name="Sanguinetti M."/>
            <person name="Schuetze T."/>
            <person name="Sepcic K."/>
            <person name="Shelest E."/>
            <person name="Sherlock G."/>
            <person name="Sophianopoulou V."/>
            <person name="Squina F.M."/>
            <person name="Sun H."/>
            <person name="Susca A."/>
            <person name="Todd R.B."/>
            <person name="Tsang A."/>
            <person name="Unkles S.E."/>
            <person name="van de Wiele N."/>
            <person name="van Rossen-Uffink D."/>
            <person name="Oliveira J.V."/>
            <person name="Vesth T.C."/>
            <person name="Visser J."/>
            <person name="Yu J.-H."/>
            <person name="Zhou M."/>
            <person name="Andersen M.R."/>
            <person name="Archer D.B."/>
            <person name="Baker S.E."/>
            <person name="Benoit I."/>
            <person name="Brakhage A.A."/>
            <person name="Braus G.H."/>
            <person name="Fischer R."/>
            <person name="Frisvad J.C."/>
            <person name="Goldman G.H."/>
            <person name="Houbraken J."/>
            <person name="Oakley B."/>
            <person name="Pocsi I."/>
            <person name="Scazzocchio C."/>
            <person name="Seiboth B."/>
            <person name="vanKuyk P.A."/>
            <person name="Wortman J."/>
            <person name="Dyer P.S."/>
            <person name="Grigoriev I.V."/>
        </authorList>
    </citation>
    <scope>NUCLEOTIDE SEQUENCE [LARGE SCALE GENOMIC DNA]</scope>
    <source>
        <strain evidence="5">DTO 134E9</strain>
    </source>
</reference>
<protein>
    <recommendedName>
        <fullName evidence="3">NACHT domain-containing protein</fullName>
    </recommendedName>
</protein>
<dbReference type="Gene3D" id="3.40.50.300">
    <property type="entry name" value="P-loop containing nucleotide triphosphate hydrolases"/>
    <property type="match status" value="1"/>
</dbReference>
<accession>A0A1L9R6L3</accession>
<evidence type="ECO:0000313" key="4">
    <source>
        <dbReference type="EMBL" id="OJJ30544.1"/>
    </source>
</evidence>
<dbReference type="Pfam" id="PF05729">
    <property type="entry name" value="NACHT"/>
    <property type="match status" value="1"/>
</dbReference>
<sequence length="1583" mass="180772">MAPPLLLSVSRPKNVNDLIEQVKNTETHDSEKEALNALVKGMVEEFRDHPNPTYYIEASRLSEITDSTQYEDLIKVFSNVASDHSKHGKALDRDLLPAFDHCLRQHRDRSSERFLTSALGELREGLAHAIDNAYLQNQYYFLYILSTVLDVAMDIHLEGIDREKIHQPLSDTLRGLRKHDDARIAQAATYAYEALHGIPNNEGPMDVFLRTSGTAISATAKIASSVASMDPGKALSAVPDILEIVGYLGKLLESLETIGKTTMDVKNAFLQDIEQLPKQSPWYSVLRFTGPLIAGHELSLSFELLKDVIPELPCCDDYRFWCGLYDQLEQRWMDGDDNAKSHIIAFVKWTFHQQSLKDIRSKDKHVQDWINLISDTFKCPQWKVQALDRRRDKYLRFLVKEKSKNSGLQRPFQHGKSTDRTGKLLEAAWGKCNEAHRLYMDAGIVQYYEKGDLLKILRLSNERLEMENCYINLSLIEKSADRERSPEVLGLRERLQIDAPSEGRDIQLQDLYKERELRNGKGIPKRILIRGRAGVGKTTLCKKIVHDFIHGKLSSWNVDRVLWIPLRKLKGKDNPEQFLIEELLSRNEDKDVLSTSLRQTIVQPKTRTLFLLDGFDEIAGEVVSNNMLRALLNRDNVIVTSRPYALDPYSLNTFDLELETVGFRPDQVKEYVNHVYAEQPNLASDIHGFLKSHWLIAGLLQIPIQLDALCYTWEENPLSEDVNTMTALYRAMEVKLWRKDMVRLGKCDDNKAKDFWDRAPIENHMRDEMDLLEKFAFNGLVNNLVEFRLNDRRILYKTLPGKVVETDNTIKELSFLRTASEDEDRTYYFIHLTFQEYFAACYFVRCWINQEPLQSISLESAQLSSLEPGKFLLQERYNGRYDIMWRFVSGLLCHQDRRSLVHFMQALDSDPKDLLGPAHLRILMHCFSEISVSESNGILGEMKQDLEERLLRLFLTECKSPYSSLQLAHEMEFPEAILKDVLEKGTILQKKCSLNAISRRTQISFNLFQQVAALVSEPDEDVPRLIGDVLGRHWSVSPEAVVGFLNSRDTSETRQVIRFCLHNETELPDDILRSLISGFDDTEDSIPDLGADILCNQRSLPAHIVAEMMPLLEHENPYVRACAVRGLSEHQLVDRTVFHKILNLHDDRDSKVRRKVVQALGYIYDCPEVLKPLGDLLTDEDEEVREHAVESLGKQRTLPPEALENLYKMIEEDSNDWVRRVALSAWSKHGPSEFVTEKLFSMLDDDVLGGQAGSCLERQSSLPHEIEKSLLSKLESGTQSQKHGAVSYLQNQTNLDNPTLQALFNILSLPNEDALQFRAIGIIGNQTKFPDCALKPLASLAVGGNLVQEEAINALGRHRKLPEDILELFIPLLKEEFPIYNSSAKALCNQHSLPTAIIEQVISLLDSKSVGRTERDAEKVLRGRQDFYVLLPSLDRNIWTTLLQIWFERSLDENLSCYRSDDCFVLNTPQQTYTIRMSTDSQRETLDYAFGELENFQSSFPALGEERDYSDSSSTSDEDGDSHSPTEIEGDKDSGCSPPTSISEHGDPDSRTVAAEDRGTKWISLFLATYFFCFSVFLAFLAR</sequence>
<proteinExistence type="predicted"/>
<keyword evidence="2" id="KW-0472">Membrane</keyword>
<feature type="region of interest" description="Disordered" evidence="1">
    <location>
        <begin position="1504"/>
        <end position="1553"/>
    </location>
</feature>
<name>A0A1L9R6L3_ASPWE</name>
<keyword evidence="2" id="KW-0812">Transmembrane</keyword>
<dbReference type="InterPro" id="IPR027417">
    <property type="entry name" value="P-loop_NTPase"/>
</dbReference>
<dbReference type="GeneID" id="63752553"/>
<keyword evidence="2" id="KW-1133">Transmembrane helix</keyword>
<dbReference type="Gene3D" id="1.25.10.10">
    <property type="entry name" value="Leucine-rich Repeat Variant"/>
    <property type="match status" value="1"/>
</dbReference>
<evidence type="ECO:0000259" key="3">
    <source>
        <dbReference type="PROSITE" id="PS50837"/>
    </source>
</evidence>
<feature type="transmembrane region" description="Helical" evidence="2">
    <location>
        <begin position="1562"/>
        <end position="1582"/>
    </location>
</feature>
<dbReference type="OrthoDB" id="427518at2759"/>
<dbReference type="InterPro" id="IPR016024">
    <property type="entry name" value="ARM-type_fold"/>
</dbReference>
<dbReference type="Pfam" id="PF23948">
    <property type="entry name" value="ARM_5"/>
    <property type="match status" value="1"/>
</dbReference>
<dbReference type="Pfam" id="PF13646">
    <property type="entry name" value="HEAT_2"/>
    <property type="match status" value="1"/>
</dbReference>